<dbReference type="CDD" id="cd16917">
    <property type="entry name" value="HATPase_UhpB-NarQ-NarX-like"/>
    <property type="match status" value="1"/>
</dbReference>
<evidence type="ECO:0000256" key="9">
    <source>
        <dbReference type="SAM" id="MobiDB-lite"/>
    </source>
</evidence>
<evidence type="ECO:0000313" key="14">
    <source>
        <dbReference type="Proteomes" id="UP001597097"/>
    </source>
</evidence>
<keyword evidence="3" id="KW-0597">Phosphoprotein</keyword>
<dbReference type="PANTHER" id="PTHR24421">
    <property type="entry name" value="NITRATE/NITRITE SENSOR PROTEIN NARX-RELATED"/>
    <property type="match status" value="1"/>
</dbReference>
<accession>A0ABW4GYR9</accession>
<keyword evidence="10" id="KW-0812">Transmembrane</keyword>
<dbReference type="InterPro" id="IPR050482">
    <property type="entry name" value="Sensor_HK_TwoCompSys"/>
</dbReference>
<feature type="domain" description="Signal transduction histidine kinase subgroup 3 dimerisation and phosphoacceptor" evidence="12">
    <location>
        <begin position="196"/>
        <end position="262"/>
    </location>
</feature>
<dbReference type="EMBL" id="JBHUCM010000078">
    <property type="protein sequence ID" value="MFD1547653.1"/>
    <property type="molecule type" value="Genomic_DNA"/>
</dbReference>
<keyword evidence="10" id="KW-0472">Membrane</keyword>
<dbReference type="GO" id="GO:0016301">
    <property type="term" value="F:kinase activity"/>
    <property type="evidence" value="ECO:0007669"/>
    <property type="project" value="UniProtKB-KW"/>
</dbReference>
<evidence type="ECO:0000259" key="12">
    <source>
        <dbReference type="Pfam" id="PF07730"/>
    </source>
</evidence>
<organism evidence="13 14">
    <name type="scientific">Nonomuraea guangzhouensis</name>
    <dbReference type="NCBI Taxonomy" id="1291555"/>
    <lineage>
        <taxon>Bacteria</taxon>
        <taxon>Bacillati</taxon>
        <taxon>Actinomycetota</taxon>
        <taxon>Actinomycetes</taxon>
        <taxon>Streptosporangiales</taxon>
        <taxon>Streptosporangiaceae</taxon>
        <taxon>Nonomuraea</taxon>
    </lineage>
</organism>
<dbReference type="Gene3D" id="3.30.565.10">
    <property type="entry name" value="Histidine kinase-like ATPase, C-terminal domain"/>
    <property type="match status" value="1"/>
</dbReference>
<keyword evidence="6 13" id="KW-0418">Kinase</keyword>
<feature type="transmembrane region" description="Helical" evidence="10">
    <location>
        <begin position="27"/>
        <end position="46"/>
    </location>
</feature>
<keyword evidence="10" id="KW-1133">Transmembrane helix</keyword>
<keyword evidence="7" id="KW-0067">ATP-binding</keyword>
<gene>
    <name evidence="13" type="ORF">ACFSJ0_62230</name>
</gene>
<dbReference type="Gene3D" id="1.20.5.1930">
    <property type="match status" value="1"/>
</dbReference>
<dbReference type="SUPFAM" id="SSF55874">
    <property type="entry name" value="ATPase domain of HSP90 chaperone/DNA topoisomerase II/histidine kinase"/>
    <property type="match status" value="1"/>
</dbReference>
<feature type="transmembrane region" description="Helical" evidence="10">
    <location>
        <begin position="52"/>
        <end position="71"/>
    </location>
</feature>
<comment type="catalytic activity">
    <reaction evidence="1">
        <text>ATP + protein L-histidine = ADP + protein N-phospho-L-histidine.</text>
        <dbReference type="EC" id="2.7.13.3"/>
    </reaction>
</comment>
<evidence type="ECO:0000259" key="11">
    <source>
        <dbReference type="Pfam" id="PF02518"/>
    </source>
</evidence>
<feature type="transmembrane region" description="Helical" evidence="10">
    <location>
        <begin position="139"/>
        <end position="163"/>
    </location>
</feature>
<dbReference type="InterPro" id="IPR003594">
    <property type="entry name" value="HATPase_dom"/>
</dbReference>
<keyword evidence="4" id="KW-0808">Transferase</keyword>
<dbReference type="EC" id="2.7.13.3" evidence="2"/>
<evidence type="ECO:0000256" key="4">
    <source>
        <dbReference type="ARBA" id="ARBA00022679"/>
    </source>
</evidence>
<keyword evidence="8" id="KW-0902">Two-component regulatory system</keyword>
<dbReference type="PANTHER" id="PTHR24421:SF10">
    <property type="entry name" value="NITRATE_NITRITE SENSOR PROTEIN NARQ"/>
    <property type="match status" value="1"/>
</dbReference>
<dbReference type="Pfam" id="PF02518">
    <property type="entry name" value="HATPase_c"/>
    <property type="match status" value="1"/>
</dbReference>
<keyword evidence="14" id="KW-1185">Reference proteome</keyword>
<comment type="caution">
    <text evidence="13">The sequence shown here is derived from an EMBL/GenBank/DDBJ whole genome shotgun (WGS) entry which is preliminary data.</text>
</comment>
<feature type="region of interest" description="Disordered" evidence="9">
    <location>
        <begin position="291"/>
        <end position="355"/>
    </location>
</feature>
<dbReference type="Pfam" id="PF07730">
    <property type="entry name" value="HisKA_3"/>
    <property type="match status" value="1"/>
</dbReference>
<evidence type="ECO:0000256" key="10">
    <source>
        <dbReference type="SAM" id="Phobius"/>
    </source>
</evidence>
<feature type="transmembrane region" description="Helical" evidence="10">
    <location>
        <begin position="99"/>
        <end position="119"/>
    </location>
</feature>
<dbReference type="RefSeq" id="WP_308127424.1">
    <property type="nucleotide sequence ID" value="NZ_JAHKRM010000034.1"/>
</dbReference>
<evidence type="ECO:0000256" key="3">
    <source>
        <dbReference type="ARBA" id="ARBA00022553"/>
    </source>
</evidence>
<name>A0ABW4GYR9_9ACTN</name>
<evidence type="ECO:0000256" key="6">
    <source>
        <dbReference type="ARBA" id="ARBA00022777"/>
    </source>
</evidence>
<reference evidence="14" key="1">
    <citation type="journal article" date="2019" name="Int. J. Syst. Evol. Microbiol.">
        <title>The Global Catalogue of Microorganisms (GCM) 10K type strain sequencing project: providing services to taxonomists for standard genome sequencing and annotation.</title>
        <authorList>
            <consortium name="The Broad Institute Genomics Platform"/>
            <consortium name="The Broad Institute Genome Sequencing Center for Infectious Disease"/>
            <person name="Wu L."/>
            <person name="Ma J."/>
        </authorList>
    </citation>
    <scope>NUCLEOTIDE SEQUENCE [LARGE SCALE GENOMIC DNA]</scope>
    <source>
        <strain evidence="14">CGMCC 1.15399</strain>
    </source>
</reference>
<proteinExistence type="predicted"/>
<evidence type="ECO:0000313" key="13">
    <source>
        <dbReference type="EMBL" id="MFD1547653.1"/>
    </source>
</evidence>
<feature type="compositionally biased region" description="Basic and acidic residues" evidence="9">
    <location>
        <begin position="327"/>
        <end position="337"/>
    </location>
</feature>
<dbReference type="InterPro" id="IPR011712">
    <property type="entry name" value="Sig_transdc_His_kin_sub3_dim/P"/>
</dbReference>
<evidence type="ECO:0000256" key="5">
    <source>
        <dbReference type="ARBA" id="ARBA00022741"/>
    </source>
</evidence>
<dbReference type="Proteomes" id="UP001597097">
    <property type="component" value="Unassembled WGS sequence"/>
</dbReference>
<evidence type="ECO:0000256" key="7">
    <source>
        <dbReference type="ARBA" id="ARBA00022840"/>
    </source>
</evidence>
<evidence type="ECO:0000256" key="1">
    <source>
        <dbReference type="ARBA" id="ARBA00000085"/>
    </source>
</evidence>
<keyword evidence="5" id="KW-0547">Nucleotide-binding</keyword>
<evidence type="ECO:0000256" key="8">
    <source>
        <dbReference type="ARBA" id="ARBA00023012"/>
    </source>
</evidence>
<protein>
    <recommendedName>
        <fullName evidence="2">histidine kinase</fullName>
        <ecNumber evidence="2">2.7.13.3</ecNumber>
    </recommendedName>
</protein>
<dbReference type="InterPro" id="IPR036890">
    <property type="entry name" value="HATPase_C_sf"/>
</dbReference>
<feature type="domain" description="Histidine kinase/HSP90-like ATPase" evidence="11">
    <location>
        <begin position="367"/>
        <end position="451"/>
    </location>
</feature>
<sequence>MLTRTALEALTQRPPVFLRSAWPWRSLAYLLAGAVPGLVVFAVVANGLVFRLPLLVIAVVPAVVVLGRSLVARFERLRLRLVDGAPLPETPDRGRREMVLTLVTVFGLWWIDLVVVGFTTGGPVVLILSPVVQPDTTGLVAGVAALAGVLLLPVAAYTLTAWAGARGGMVRAMLAPPELNEVLRSRARLVDAFEAERRRIERDLHDGAQQRLVALSMTLGLARLDLADDDPVGKLVERAHDQAKQALAELRELIRGVHPQVLTDRGLPAAVRDLAGRSPVPVNVRIDLTSHARARQEPAQRAPWRAAFGGPASEGPVSRESALQKAVPEKPDTDLTRRSPSIEGVTGHSQAPVGGDSSVRLPAAVEATAYYVVAEALANVAKHAQATKVTINGHLEKDRLVVEIHDDGCGGADPARGTGLTGLADRLAVVGGRLSLSSPVGGPTLMRVEIPCA</sequence>
<evidence type="ECO:0000256" key="2">
    <source>
        <dbReference type="ARBA" id="ARBA00012438"/>
    </source>
</evidence>